<dbReference type="InterPro" id="IPR052139">
    <property type="entry name" value="Methylosome_Comp_WDR77"/>
</dbReference>
<dbReference type="Proteomes" id="UP000228934">
    <property type="component" value="Unassembled WGS sequence"/>
</dbReference>
<evidence type="ECO:0000256" key="3">
    <source>
        <dbReference type="ARBA" id="ARBA00022737"/>
    </source>
</evidence>
<feature type="non-terminal residue" evidence="4">
    <location>
        <position position="183"/>
    </location>
</feature>
<dbReference type="GO" id="GO:0007309">
    <property type="term" value="P:oocyte axis specification"/>
    <property type="evidence" value="ECO:0007669"/>
    <property type="project" value="TreeGrafter"/>
</dbReference>
<keyword evidence="3" id="KW-0677">Repeat</keyword>
<sequence>MSCERPWGSPMRAPACMEEHLGAVRYRTDGALLMAASSLNSRTWGGSIWVFKDPLGAPNESLCTAGVQTEAGVVDVAWVLEKAILVASDCGAVELWELLDNESLLVNKFTKYEHDDIVTSLSVFTDGSQAISGSKDFRRLRLRDVPSFRSSRKTAGERGRGWYRGLRFQSVQTVDSDPPYSDP</sequence>
<evidence type="ECO:0000256" key="1">
    <source>
        <dbReference type="ARBA" id="ARBA00004496"/>
    </source>
</evidence>
<dbReference type="EMBL" id="KV934430">
    <property type="protein sequence ID" value="PIO30699.1"/>
    <property type="molecule type" value="Genomic_DNA"/>
</dbReference>
<proteinExistence type="predicted"/>
<name>A0A2G9RS11_AQUCT</name>
<dbReference type="InterPro" id="IPR015943">
    <property type="entry name" value="WD40/YVTN_repeat-like_dom_sf"/>
</dbReference>
<keyword evidence="5" id="KW-1185">Reference proteome</keyword>
<organism evidence="4 5">
    <name type="scientific">Aquarana catesbeiana</name>
    <name type="common">American bullfrog</name>
    <name type="synonym">Rana catesbeiana</name>
    <dbReference type="NCBI Taxonomy" id="8400"/>
    <lineage>
        <taxon>Eukaryota</taxon>
        <taxon>Metazoa</taxon>
        <taxon>Chordata</taxon>
        <taxon>Craniata</taxon>
        <taxon>Vertebrata</taxon>
        <taxon>Euteleostomi</taxon>
        <taxon>Amphibia</taxon>
        <taxon>Batrachia</taxon>
        <taxon>Anura</taxon>
        <taxon>Neobatrachia</taxon>
        <taxon>Ranoidea</taxon>
        <taxon>Ranidae</taxon>
        <taxon>Aquarana</taxon>
    </lineage>
</organism>
<dbReference type="Gene3D" id="2.130.10.10">
    <property type="entry name" value="YVTN repeat-like/Quinoprotein amine dehydrogenase"/>
    <property type="match status" value="1"/>
</dbReference>
<keyword evidence="2" id="KW-0963">Cytoplasm</keyword>
<protein>
    <submittedName>
        <fullName evidence="4">Uncharacterized protein</fullName>
    </submittedName>
</protein>
<dbReference type="PANTHER" id="PTHR46853">
    <property type="entry name" value="METHYLOSOME PROTEIN 50"/>
    <property type="match status" value="1"/>
</dbReference>
<accession>A0A2G9RS11</accession>
<dbReference type="OrthoDB" id="10260946at2759"/>
<dbReference type="PANTHER" id="PTHR46853:SF1">
    <property type="entry name" value="METHYLOSOME PROTEIN 50"/>
    <property type="match status" value="1"/>
</dbReference>
<evidence type="ECO:0000313" key="5">
    <source>
        <dbReference type="Proteomes" id="UP000228934"/>
    </source>
</evidence>
<gene>
    <name evidence="4" type="ORF">AB205_0188550</name>
</gene>
<dbReference type="SUPFAM" id="SSF50978">
    <property type="entry name" value="WD40 repeat-like"/>
    <property type="match status" value="1"/>
</dbReference>
<dbReference type="GO" id="GO:0034709">
    <property type="term" value="C:methylosome"/>
    <property type="evidence" value="ECO:0007669"/>
    <property type="project" value="TreeGrafter"/>
</dbReference>
<dbReference type="AlphaFoldDB" id="A0A2G9RS11"/>
<reference evidence="5" key="1">
    <citation type="journal article" date="2017" name="Nat. Commun.">
        <title>The North American bullfrog draft genome provides insight into hormonal regulation of long noncoding RNA.</title>
        <authorList>
            <person name="Hammond S.A."/>
            <person name="Warren R.L."/>
            <person name="Vandervalk B.P."/>
            <person name="Kucuk E."/>
            <person name="Khan H."/>
            <person name="Gibb E.A."/>
            <person name="Pandoh P."/>
            <person name="Kirk H."/>
            <person name="Zhao Y."/>
            <person name="Jones M."/>
            <person name="Mungall A.J."/>
            <person name="Coope R."/>
            <person name="Pleasance S."/>
            <person name="Moore R.A."/>
            <person name="Holt R.A."/>
            <person name="Round J.M."/>
            <person name="Ohora S."/>
            <person name="Walle B.V."/>
            <person name="Veldhoen N."/>
            <person name="Helbing C.C."/>
            <person name="Birol I."/>
        </authorList>
    </citation>
    <scope>NUCLEOTIDE SEQUENCE [LARGE SCALE GENOMIC DNA]</scope>
</reference>
<evidence type="ECO:0000256" key="2">
    <source>
        <dbReference type="ARBA" id="ARBA00022490"/>
    </source>
</evidence>
<evidence type="ECO:0000313" key="4">
    <source>
        <dbReference type="EMBL" id="PIO30699.1"/>
    </source>
</evidence>
<dbReference type="InterPro" id="IPR036322">
    <property type="entry name" value="WD40_repeat_dom_sf"/>
</dbReference>
<comment type="subcellular location">
    <subcellularLocation>
        <location evidence="1">Cytoplasm</location>
    </subcellularLocation>
</comment>